<dbReference type="Pfam" id="PF00528">
    <property type="entry name" value="BPD_transp_1"/>
    <property type="match status" value="1"/>
</dbReference>
<comment type="caution">
    <text evidence="9">The sequence shown here is derived from an EMBL/GenBank/DDBJ whole genome shotgun (WGS) entry which is preliminary data.</text>
</comment>
<evidence type="ECO:0000256" key="2">
    <source>
        <dbReference type="ARBA" id="ARBA00022448"/>
    </source>
</evidence>
<keyword evidence="2 7" id="KW-0813">Transport</keyword>
<feature type="transmembrane region" description="Helical" evidence="7">
    <location>
        <begin position="240"/>
        <end position="259"/>
    </location>
</feature>
<dbReference type="GO" id="GO:0005886">
    <property type="term" value="C:plasma membrane"/>
    <property type="evidence" value="ECO:0007669"/>
    <property type="project" value="UniProtKB-SubCell"/>
</dbReference>
<evidence type="ECO:0000259" key="8">
    <source>
        <dbReference type="PROSITE" id="PS50928"/>
    </source>
</evidence>
<dbReference type="Gene3D" id="1.10.3720.10">
    <property type="entry name" value="MetI-like"/>
    <property type="match status" value="1"/>
</dbReference>
<comment type="similarity">
    <text evidence="7">Belongs to the binding-protein-dependent transport system permease family.</text>
</comment>
<gene>
    <name evidence="9" type="ORF">CLOSTHATH_06680</name>
</gene>
<evidence type="ECO:0000313" key="10">
    <source>
        <dbReference type="Proteomes" id="UP000004968"/>
    </source>
</evidence>
<feature type="transmembrane region" description="Helical" evidence="7">
    <location>
        <begin position="41"/>
        <end position="67"/>
    </location>
</feature>
<feature type="transmembrane region" description="Helical" evidence="7">
    <location>
        <begin position="140"/>
        <end position="160"/>
    </location>
</feature>
<comment type="subcellular location">
    <subcellularLocation>
        <location evidence="1 7">Cell membrane</location>
        <topology evidence="1 7">Multi-pass membrane protein</topology>
    </subcellularLocation>
</comment>
<dbReference type="HOGENOM" id="CLU_016047_0_1_9"/>
<name>D3ASS2_9FIRM</name>
<accession>D3ASS2</accession>
<keyword evidence="3" id="KW-1003">Cell membrane</keyword>
<evidence type="ECO:0000256" key="3">
    <source>
        <dbReference type="ARBA" id="ARBA00022475"/>
    </source>
</evidence>
<keyword evidence="6 7" id="KW-0472">Membrane</keyword>
<dbReference type="InterPro" id="IPR051393">
    <property type="entry name" value="ABC_transporter_permease"/>
</dbReference>
<protein>
    <submittedName>
        <fullName evidence="9">ABC transporter, permease protein</fullName>
    </submittedName>
</protein>
<keyword evidence="5 7" id="KW-1133">Transmembrane helix</keyword>
<dbReference type="SUPFAM" id="SSF161098">
    <property type="entry name" value="MetI-like"/>
    <property type="match status" value="1"/>
</dbReference>
<feature type="transmembrane region" description="Helical" evidence="7">
    <location>
        <begin position="104"/>
        <end position="128"/>
    </location>
</feature>
<sequence length="332" mass="37683">MKQSLKKVDDMNMRKTVNSHKRREGERNQGFAAEVRKNWRLFLMIMPAVLFFLIFNYGPMAGIYYAFTQYNFRGGLFGSPFIGLTNFKILIQNGSLGYLTRNTVLYNLVFIAAGNILEVLVAVLIHRLSSKKFKKISQSVILFPYVISYVIVQVFAYAMLNGNSGAVTHFVREEMGAAGFNAYTTPGIWKYIIVLIYLWKNTGYGMIIYLAALSGISKDYYEAAQIDGASAYQQIRYITLPQLTPTFITLLLLAIGNILRGQFELFYQLVGTNGLLYEQTDIFDTFVFRLLQNSFDVGLGTAAGLYQSFFGLFVVLSCNYFVKRSNPDYALF</sequence>
<evidence type="ECO:0000256" key="5">
    <source>
        <dbReference type="ARBA" id="ARBA00022989"/>
    </source>
</evidence>
<feature type="transmembrane region" description="Helical" evidence="7">
    <location>
        <begin position="180"/>
        <end position="199"/>
    </location>
</feature>
<evidence type="ECO:0000256" key="6">
    <source>
        <dbReference type="ARBA" id="ARBA00023136"/>
    </source>
</evidence>
<dbReference type="EMBL" id="ACIO01000824">
    <property type="protein sequence ID" value="EFC95134.1"/>
    <property type="molecule type" value="Genomic_DNA"/>
</dbReference>
<dbReference type="GO" id="GO:0055085">
    <property type="term" value="P:transmembrane transport"/>
    <property type="evidence" value="ECO:0007669"/>
    <property type="project" value="InterPro"/>
</dbReference>
<dbReference type="InterPro" id="IPR000515">
    <property type="entry name" value="MetI-like"/>
</dbReference>
<proteinExistence type="inferred from homology"/>
<dbReference type="InterPro" id="IPR035906">
    <property type="entry name" value="MetI-like_sf"/>
</dbReference>
<dbReference type="PANTHER" id="PTHR30193:SF44">
    <property type="entry name" value="LACTOSE TRANSPORT SYSTEM PERMEASE PROTEIN LACF"/>
    <property type="match status" value="1"/>
</dbReference>
<keyword evidence="4 7" id="KW-0812">Transmembrane</keyword>
<dbReference type="Proteomes" id="UP000004968">
    <property type="component" value="Unassembled WGS sequence"/>
</dbReference>
<evidence type="ECO:0000256" key="7">
    <source>
        <dbReference type="RuleBase" id="RU363032"/>
    </source>
</evidence>
<evidence type="ECO:0000256" key="1">
    <source>
        <dbReference type="ARBA" id="ARBA00004651"/>
    </source>
</evidence>
<dbReference type="CDD" id="cd06261">
    <property type="entry name" value="TM_PBP2"/>
    <property type="match status" value="1"/>
</dbReference>
<reference evidence="9 10" key="1">
    <citation type="submission" date="2010-01" db="EMBL/GenBank/DDBJ databases">
        <authorList>
            <person name="Weinstock G."/>
            <person name="Sodergren E."/>
            <person name="Clifton S."/>
            <person name="Fulton L."/>
            <person name="Fulton B."/>
            <person name="Courtney L."/>
            <person name="Fronick C."/>
            <person name="Harrison M."/>
            <person name="Strong C."/>
            <person name="Farmer C."/>
            <person name="Delahaunty K."/>
            <person name="Markovic C."/>
            <person name="Hall O."/>
            <person name="Minx P."/>
            <person name="Tomlinson C."/>
            <person name="Mitreva M."/>
            <person name="Nelson J."/>
            <person name="Hou S."/>
            <person name="Wollam A."/>
            <person name="Pepin K.H."/>
            <person name="Johnson M."/>
            <person name="Bhonagiri V."/>
            <person name="Nash W.E."/>
            <person name="Warren W."/>
            <person name="Chinwalla A."/>
            <person name="Mardis E.R."/>
            <person name="Wilson R.K."/>
        </authorList>
    </citation>
    <scope>NUCLEOTIDE SEQUENCE [LARGE SCALE GENOMIC DNA]</scope>
    <source>
        <strain evidence="9 10">DSM 13479</strain>
    </source>
</reference>
<feature type="transmembrane region" description="Helical" evidence="7">
    <location>
        <begin position="304"/>
        <end position="322"/>
    </location>
</feature>
<evidence type="ECO:0000313" key="9">
    <source>
        <dbReference type="EMBL" id="EFC95134.1"/>
    </source>
</evidence>
<evidence type="ECO:0000256" key="4">
    <source>
        <dbReference type="ARBA" id="ARBA00022692"/>
    </source>
</evidence>
<dbReference type="PROSITE" id="PS50928">
    <property type="entry name" value="ABC_TM1"/>
    <property type="match status" value="1"/>
</dbReference>
<feature type="domain" description="ABC transmembrane type-1" evidence="8">
    <location>
        <begin position="100"/>
        <end position="318"/>
    </location>
</feature>
<dbReference type="AlphaFoldDB" id="D3ASS2"/>
<organism evidence="9 10">
    <name type="scientific">Hungatella hathewayi DSM 13479</name>
    <dbReference type="NCBI Taxonomy" id="566550"/>
    <lineage>
        <taxon>Bacteria</taxon>
        <taxon>Bacillati</taxon>
        <taxon>Bacillota</taxon>
        <taxon>Clostridia</taxon>
        <taxon>Lachnospirales</taxon>
        <taxon>Lachnospiraceae</taxon>
        <taxon>Hungatella</taxon>
    </lineage>
</organism>
<dbReference type="PANTHER" id="PTHR30193">
    <property type="entry name" value="ABC TRANSPORTER PERMEASE PROTEIN"/>
    <property type="match status" value="1"/>
</dbReference>